<feature type="region of interest" description="Disordered" evidence="1">
    <location>
        <begin position="28"/>
        <end position="59"/>
    </location>
</feature>
<evidence type="ECO:0000313" key="5">
    <source>
        <dbReference type="Proteomes" id="UP000037179"/>
    </source>
</evidence>
<dbReference type="GeneID" id="93370560"/>
<evidence type="ECO:0000256" key="1">
    <source>
        <dbReference type="SAM" id="MobiDB-lite"/>
    </source>
</evidence>
<organism evidence="4 5">
    <name type="scientific">Nocardia seriolae</name>
    <dbReference type="NCBI Taxonomy" id="37332"/>
    <lineage>
        <taxon>Bacteria</taxon>
        <taxon>Bacillati</taxon>
        <taxon>Actinomycetota</taxon>
        <taxon>Actinomycetes</taxon>
        <taxon>Mycobacteriales</taxon>
        <taxon>Nocardiaceae</taxon>
        <taxon>Nocardia</taxon>
    </lineage>
</organism>
<reference evidence="4 5" key="2">
    <citation type="journal article" date="2016" name="Genome Announc.">
        <title>Draft Genome Sequence of Erythromycin- and Oxytetracycline-Sensitive Nocardia seriolae Strain U-1 (NBRC 110359).</title>
        <authorList>
            <person name="Imajoh M."/>
            <person name="Sukeda M."/>
            <person name="Shimizu M."/>
            <person name="Yamane J."/>
            <person name="Ohnishi K."/>
            <person name="Oshima S."/>
        </authorList>
    </citation>
    <scope>NUCLEOTIDE SEQUENCE [LARGE SCALE GENOMIC DNA]</scope>
    <source>
        <strain evidence="4 5">U-1</strain>
    </source>
</reference>
<dbReference type="Proteomes" id="UP000180166">
    <property type="component" value="Chromosome"/>
</dbReference>
<proteinExistence type="predicted"/>
<evidence type="ECO:0000313" key="3">
    <source>
        <dbReference type="EMBL" id="APA95724.1"/>
    </source>
</evidence>
<sequence length="89" mass="8216">MKNIRRAGMGAAGIAAISTAIALAAPSAVATTGNDCPPTTTPPTTTTTSPSTIGTGSASSMGSLLNNLLKGLGSGLPGASSSGAGAAVS</sequence>
<evidence type="ECO:0000313" key="6">
    <source>
        <dbReference type="Proteomes" id="UP000180166"/>
    </source>
</evidence>
<name>A0ABC9YXG1_9NOCA</name>
<dbReference type="EMBL" id="BBYQ01000072">
    <property type="protein sequence ID" value="GAP30115.1"/>
    <property type="molecule type" value="Genomic_DNA"/>
</dbReference>
<feature type="chain" id="PRO_5044722410" evidence="2">
    <location>
        <begin position="31"/>
        <end position="89"/>
    </location>
</feature>
<dbReference type="InterPro" id="IPR006311">
    <property type="entry name" value="TAT_signal"/>
</dbReference>
<evidence type="ECO:0000256" key="2">
    <source>
        <dbReference type="SAM" id="SignalP"/>
    </source>
</evidence>
<dbReference type="RefSeq" id="WP_036546312.1">
    <property type="nucleotide sequence ID" value="NZ_AP017900.1"/>
</dbReference>
<protein>
    <submittedName>
        <fullName evidence="4">Uncharacterized protein</fullName>
    </submittedName>
</protein>
<reference evidence="5" key="1">
    <citation type="submission" date="2015-07" db="EMBL/GenBank/DDBJ databases">
        <title>Nocardia seriolae U-1 whole genome shotgun sequence.</title>
        <authorList>
            <person name="Imajoh M."/>
            <person name="Fukumoto Y."/>
            <person name="Sukeda M."/>
            <person name="Yamane J."/>
            <person name="Yamasaki K."/>
            <person name="Shimizu M."/>
            <person name="Ohnishi K."/>
            <person name="Oshima S."/>
        </authorList>
    </citation>
    <scope>NUCLEOTIDE SEQUENCE [LARGE SCALE GENOMIC DNA]</scope>
    <source>
        <strain evidence="5">U-1</strain>
    </source>
</reference>
<dbReference type="EMBL" id="CP017839">
    <property type="protein sequence ID" value="APA95724.1"/>
    <property type="molecule type" value="Genomic_DNA"/>
</dbReference>
<keyword evidence="5" id="KW-1185">Reference proteome</keyword>
<evidence type="ECO:0000313" key="4">
    <source>
        <dbReference type="EMBL" id="GAP30115.1"/>
    </source>
</evidence>
<keyword evidence="2" id="KW-0732">Signal</keyword>
<feature type="signal peptide" evidence="2">
    <location>
        <begin position="1"/>
        <end position="30"/>
    </location>
</feature>
<reference evidence="3 6" key="3">
    <citation type="submission" date="2016-10" db="EMBL/GenBank/DDBJ databases">
        <title>Genome sequence of Nocardia seriolae strain EM150506, isolated from Anguila japonica.</title>
        <authorList>
            <person name="Han H.-J."/>
        </authorList>
    </citation>
    <scope>NUCLEOTIDE SEQUENCE [LARGE SCALE GENOMIC DNA]</scope>
    <source>
        <strain evidence="3 6">EM150506</strain>
    </source>
</reference>
<dbReference type="AlphaFoldDB" id="A0ABC9YXG1"/>
<dbReference type="KEGG" id="nsr:NS506_01654"/>
<dbReference type="Proteomes" id="UP000037179">
    <property type="component" value="Unassembled WGS sequence"/>
</dbReference>
<accession>A0ABC9YXG1</accession>
<dbReference type="PROSITE" id="PS51318">
    <property type="entry name" value="TAT"/>
    <property type="match status" value="1"/>
</dbReference>
<gene>
    <name evidence="3" type="ORF">NS506_01654</name>
    <name evidence="4" type="ORF">NSK11_contig00072-0039</name>
</gene>